<organism evidence="12 13">
    <name type="scientific">Hathewaya histolytica</name>
    <name type="common">Clostridium histolyticum</name>
    <dbReference type="NCBI Taxonomy" id="1498"/>
    <lineage>
        <taxon>Bacteria</taxon>
        <taxon>Bacillati</taxon>
        <taxon>Bacillota</taxon>
        <taxon>Clostridia</taxon>
        <taxon>Eubacteriales</taxon>
        <taxon>Clostridiaceae</taxon>
        <taxon>Hathewaya</taxon>
    </lineage>
</organism>
<evidence type="ECO:0000256" key="2">
    <source>
        <dbReference type="ARBA" id="ARBA00011123"/>
    </source>
</evidence>
<dbReference type="KEGG" id="hhw:NCTC503_00686"/>
<dbReference type="AlphaFoldDB" id="A0A4U9R437"/>
<dbReference type="Pfam" id="PF02637">
    <property type="entry name" value="GatB_Yqey"/>
    <property type="match status" value="1"/>
</dbReference>
<dbReference type="InterPro" id="IPR018027">
    <property type="entry name" value="Asn/Gln_amidotransferase"/>
</dbReference>
<dbReference type="SMART" id="SM00845">
    <property type="entry name" value="GatB_Yqey"/>
    <property type="match status" value="1"/>
</dbReference>
<sequence>MAFEKVIGVEVHVELDTNTKIFCGCSTEFGGKPNSRVCPVCLGLPGALPSLNKEVVNFAIKTGLALNCDINYKCRMDRKNYFYVDSPKSYQITQDKFPICKEGYVEIEIDGIRKNIGIERIHMEEDAGKLIHTEEGTLIDFNRAGVPLLEIVSKPDMKSSKEVILFLKELKAILTCIKVSDCKMEEGSLRCDLNISIKEKGIKKLGTRVEVKNLNSFKHIEKAVEYEFIRQLSLIDIGEKVLQETRRWNDNKKITESMRSKEDEKDYRYFPEGDLMSINILKEWVEKEKMLLLELPREKIQRYINDYSLEKDEAEKIVSDIDISVYFEEATKICREYKEIYNWITGDIFAYLKEKNISIKEYGVSSSYLGEIINLITEGKISNNIGKRVLNLCLEENKSPNNIIIEKGLIQNNNRDDILDIVKNILENNKENINLYKSGKSNLFSWFVGQVMKESRGKANPVLVKEILERELN</sequence>
<dbReference type="NCBIfam" id="TIGR00133">
    <property type="entry name" value="gatB"/>
    <property type="match status" value="1"/>
</dbReference>
<dbReference type="Pfam" id="PF02934">
    <property type="entry name" value="GatB_N"/>
    <property type="match status" value="1"/>
</dbReference>
<dbReference type="GO" id="GO:0070681">
    <property type="term" value="P:glutaminyl-tRNAGln biosynthesis via transamidation"/>
    <property type="evidence" value="ECO:0007669"/>
    <property type="project" value="TreeGrafter"/>
</dbReference>
<dbReference type="HAMAP" id="MF_00121">
    <property type="entry name" value="GatB"/>
    <property type="match status" value="1"/>
</dbReference>
<dbReference type="InterPro" id="IPR004413">
    <property type="entry name" value="GatB"/>
</dbReference>
<comment type="function">
    <text evidence="7 10">Allows the formation of correctly charged Asn-tRNA(Asn) or Gln-tRNA(Gln) through the transamidation of misacylated Asp-tRNA(Asn) or Glu-tRNA(Gln) in organisms which lack either or both of asparaginyl-tRNA or glutaminyl-tRNA synthetases. The reaction takes place in the presence of glutamine and ATP through an activated phospho-Asp-tRNA(Asn) or phospho-Glu-tRNA(Gln).</text>
</comment>
<evidence type="ECO:0000256" key="4">
    <source>
        <dbReference type="ARBA" id="ARBA00022741"/>
    </source>
</evidence>
<dbReference type="SUPFAM" id="SSF89095">
    <property type="entry name" value="GatB/YqeY motif"/>
    <property type="match status" value="1"/>
</dbReference>
<evidence type="ECO:0000256" key="3">
    <source>
        <dbReference type="ARBA" id="ARBA00022598"/>
    </source>
</evidence>
<evidence type="ECO:0000256" key="9">
    <source>
        <dbReference type="ARBA" id="ARBA00047913"/>
    </source>
</evidence>
<dbReference type="InterPro" id="IPR023168">
    <property type="entry name" value="GatB_Yqey_C_2"/>
</dbReference>
<evidence type="ECO:0000256" key="6">
    <source>
        <dbReference type="ARBA" id="ARBA00022917"/>
    </source>
</evidence>
<evidence type="ECO:0000256" key="5">
    <source>
        <dbReference type="ARBA" id="ARBA00022840"/>
    </source>
</evidence>
<evidence type="ECO:0000256" key="10">
    <source>
        <dbReference type="HAMAP-Rule" id="MF_00121"/>
    </source>
</evidence>
<comment type="catalytic activity">
    <reaction evidence="9 10">
        <text>L-glutamyl-tRNA(Gln) + L-glutamine + ATP + H2O = L-glutaminyl-tRNA(Gln) + L-glutamate + ADP + phosphate + H(+)</text>
        <dbReference type="Rhea" id="RHEA:17521"/>
        <dbReference type="Rhea" id="RHEA-COMP:9681"/>
        <dbReference type="Rhea" id="RHEA-COMP:9684"/>
        <dbReference type="ChEBI" id="CHEBI:15377"/>
        <dbReference type="ChEBI" id="CHEBI:15378"/>
        <dbReference type="ChEBI" id="CHEBI:29985"/>
        <dbReference type="ChEBI" id="CHEBI:30616"/>
        <dbReference type="ChEBI" id="CHEBI:43474"/>
        <dbReference type="ChEBI" id="CHEBI:58359"/>
        <dbReference type="ChEBI" id="CHEBI:78520"/>
        <dbReference type="ChEBI" id="CHEBI:78521"/>
        <dbReference type="ChEBI" id="CHEBI:456216"/>
    </reaction>
</comment>
<dbReference type="Proteomes" id="UP000308489">
    <property type="component" value="Chromosome 1"/>
</dbReference>
<dbReference type="OrthoDB" id="9804078at2"/>
<keyword evidence="12" id="KW-0808">Transferase</keyword>
<dbReference type="GO" id="GO:0005524">
    <property type="term" value="F:ATP binding"/>
    <property type="evidence" value="ECO:0007669"/>
    <property type="project" value="UniProtKB-KW"/>
</dbReference>
<reference evidence="12 13" key="1">
    <citation type="submission" date="2019-05" db="EMBL/GenBank/DDBJ databases">
        <authorList>
            <consortium name="Pathogen Informatics"/>
        </authorList>
    </citation>
    <scope>NUCLEOTIDE SEQUENCE [LARGE SCALE GENOMIC DNA]</scope>
    <source>
        <strain evidence="12 13">NCTC503</strain>
    </source>
</reference>
<dbReference type="PANTHER" id="PTHR11659:SF0">
    <property type="entry name" value="GLUTAMYL-TRNA(GLN) AMIDOTRANSFERASE SUBUNIT B, MITOCHONDRIAL"/>
    <property type="match status" value="1"/>
</dbReference>
<gene>
    <name evidence="10 12" type="primary">gatB</name>
    <name evidence="12" type="ORF">NCTC503_00686</name>
</gene>
<dbReference type="PROSITE" id="PS01234">
    <property type="entry name" value="GATB"/>
    <property type="match status" value="1"/>
</dbReference>
<dbReference type="NCBIfam" id="NF004014">
    <property type="entry name" value="PRK05477.1-4"/>
    <property type="match status" value="1"/>
</dbReference>
<evidence type="ECO:0000313" key="12">
    <source>
        <dbReference type="EMBL" id="VTQ85191.1"/>
    </source>
</evidence>
<dbReference type="EC" id="6.3.5.-" evidence="10"/>
<dbReference type="Gene3D" id="1.10.10.410">
    <property type="match status" value="1"/>
</dbReference>
<dbReference type="EMBL" id="LR590481">
    <property type="protein sequence ID" value="VTQ85191.1"/>
    <property type="molecule type" value="Genomic_DNA"/>
</dbReference>
<dbReference type="NCBIfam" id="NF004012">
    <property type="entry name" value="PRK05477.1-2"/>
    <property type="match status" value="1"/>
</dbReference>
<feature type="domain" description="Asn/Gln amidotransferase" evidence="11">
    <location>
        <begin position="325"/>
        <end position="472"/>
    </location>
</feature>
<dbReference type="FunFam" id="1.10.10.410:FF:000001">
    <property type="entry name" value="Aspartyl/glutamyl-tRNA(Asn/Gln) amidotransferase subunit B"/>
    <property type="match status" value="1"/>
</dbReference>
<protein>
    <recommendedName>
        <fullName evidence="10">Aspartyl/glutamyl-tRNA(Asn/Gln) amidotransferase subunit B</fullName>
        <shortName evidence="10">Asp/Glu-ADT subunit B</shortName>
        <ecNumber evidence="10">6.3.5.-</ecNumber>
    </recommendedName>
</protein>
<comment type="catalytic activity">
    <reaction evidence="8 10">
        <text>L-aspartyl-tRNA(Asn) + L-glutamine + ATP + H2O = L-asparaginyl-tRNA(Asn) + L-glutamate + ADP + phosphate + 2 H(+)</text>
        <dbReference type="Rhea" id="RHEA:14513"/>
        <dbReference type="Rhea" id="RHEA-COMP:9674"/>
        <dbReference type="Rhea" id="RHEA-COMP:9677"/>
        <dbReference type="ChEBI" id="CHEBI:15377"/>
        <dbReference type="ChEBI" id="CHEBI:15378"/>
        <dbReference type="ChEBI" id="CHEBI:29985"/>
        <dbReference type="ChEBI" id="CHEBI:30616"/>
        <dbReference type="ChEBI" id="CHEBI:43474"/>
        <dbReference type="ChEBI" id="CHEBI:58359"/>
        <dbReference type="ChEBI" id="CHEBI:78515"/>
        <dbReference type="ChEBI" id="CHEBI:78516"/>
        <dbReference type="ChEBI" id="CHEBI:456216"/>
    </reaction>
</comment>
<dbReference type="GO" id="GO:0050567">
    <property type="term" value="F:glutaminyl-tRNA synthase (glutamine-hydrolyzing) activity"/>
    <property type="evidence" value="ECO:0007669"/>
    <property type="project" value="UniProtKB-UniRule"/>
</dbReference>
<dbReference type="RefSeq" id="WP_138209445.1">
    <property type="nucleotide sequence ID" value="NZ_CBCRUQ010000001.1"/>
</dbReference>
<evidence type="ECO:0000256" key="7">
    <source>
        <dbReference type="ARBA" id="ARBA00024799"/>
    </source>
</evidence>
<keyword evidence="13" id="KW-1185">Reference proteome</keyword>
<dbReference type="InterPro" id="IPR006075">
    <property type="entry name" value="Asn/Gln-tRNA_Trfase_suB/E_cat"/>
</dbReference>
<name>A0A4U9R437_HATHI</name>
<dbReference type="SUPFAM" id="SSF55931">
    <property type="entry name" value="Glutamine synthetase/guanido kinase"/>
    <property type="match status" value="1"/>
</dbReference>
<keyword evidence="4 10" id="KW-0547">Nucleotide-binding</keyword>
<comment type="subunit">
    <text evidence="2 10">Heterotrimer of A, B and C subunits.</text>
</comment>
<accession>A0A4U9R437</accession>
<dbReference type="InterPro" id="IPR014746">
    <property type="entry name" value="Gln_synth/guanido_kin_cat_dom"/>
</dbReference>
<evidence type="ECO:0000256" key="8">
    <source>
        <dbReference type="ARBA" id="ARBA00047380"/>
    </source>
</evidence>
<dbReference type="InterPro" id="IPR042114">
    <property type="entry name" value="GatB_C_1"/>
</dbReference>
<keyword evidence="3 10" id="KW-0436">Ligase</keyword>
<evidence type="ECO:0000256" key="1">
    <source>
        <dbReference type="ARBA" id="ARBA00005306"/>
    </source>
</evidence>
<keyword evidence="5 10" id="KW-0067">ATP-binding</keyword>
<dbReference type="GO" id="GO:0050566">
    <property type="term" value="F:asparaginyl-tRNA synthase (glutamine-hydrolyzing) activity"/>
    <property type="evidence" value="ECO:0007669"/>
    <property type="project" value="RHEA"/>
</dbReference>
<dbReference type="InterPro" id="IPR017958">
    <property type="entry name" value="Gln-tRNA_amidoTrfase_suB_CS"/>
</dbReference>
<keyword evidence="6 10" id="KW-0648">Protein biosynthesis</keyword>
<proteinExistence type="inferred from homology"/>
<dbReference type="Gene3D" id="1.10.150.380">
    <property type="entry name" value="GatB domain, N-terminal subdomain"/>
    <property type="match status" value="1"/>
</dbReference>
<evidence type="ECO:0000259" key="11">
    <source>
        <dbReference type="SMART" id="SM00845"/>
    </source>
</evidence>
<evidence type="ECO:0000313" key="13">
    <source>
        <dbReference type="Proteomes" id="UP000308489"/>
    </source>
</evidence>
<dbReference type="GO" id="GO:0016740">
    <property type="term" value="F:transferase activity"/>
    <property type="evidence" value="ECO:0007669"/>
    <property type="project" value="UniProtKB-KW"/>
</dbReference>
<dbReference type="PANTHER" id="PTHR11659">
    <property type="entry name" value="GLUTAMYL-TRNA GLN AMIDOTRANSFERASE SUBUNIT B MITOCHONDRIAL AND PROKARYOTIC PET112-RELATED"/>
    <property type="match status" value="1"/>
</dbReference>
<dbReference type="GO" id="GO:0006412">
    <property type="term" value="P:translation"/>
    <property type="evidence" value="ECO:0007669"/>
    <property type="project" value="UniProtKB-UniRule"/>
</dbReference>
<dbReference type="InterPro" id="IPR003789">
    <property type="entry name" value="Asn/Gln_tRNA_amidoTrase-B-like"/>
</dbReference>
<comment type="similarity">
    <text evidence="1 10">Belongs to the GatB/GatE family. GatB subfamily.</text>
</comment>
<dbReference type="InterPro" id="IPR017959">
    <property type="entry name" value="Asn/Gln-tRNA_amidoTrfase_suB/E"/>
</dbReference>